<reference evidence="1" key="1">
    <citation type="journal article" date="2014" name="Front. Microbiol.">
        <title>High frequency of phylogenetically diverse reductive dehalogenase-homologous genes in deep subseafloor sedimentary metagenomes.</title>
        <authorList>
            <person name="Kawai M."/>
            <person name="Futagami T."/>
            <person name="Toyoda A."/>
            <person name="Takaki Y."/>
            <person name="Nishi S."/>
            <person name="Hori S."/>
            <person name="Arai W."/>
            <person name="Tsubouchi T."/>
            <person name="Morono Y."/>
            <person name="Uchiyama I."/>
            <person name="Ito T."/>
            <person name="Fujiyama A."/>
            <person name="Inagaki F."/>
            <person name="Takami H."/>
        </authorList>
    </citation>
    <scope>NUCLEOTIDE SEQUENCE</scope>
    <source>
        <strain evidence="1">Expedition CK06-06</strain>
    </source>
</reference>
<organism evidence="1">
    <name type="scientific">marine sediment metagenome</name>
    <dbReference type="NCBI Taxonomy" id="412755"/>
    <lineage>
        <taxon>unclassified sequences</taxon>
        <taxon>metagenomes</taxon>
        <taxon>ecological metagenomes</taxon>
    </lineage>
</organism>
<gene>
    <name evidence="1" type="ORF">S01H1_46087</name>
</gene>
<name>X0UHA1_9ZZZZ</name>
<proteinExistence type="predicted"/>
<dbReference type="AlphaFoldDB" id="X0UHA1"/>
<dbReference type="EMBL" id="BARS01029490">
    <property type="protein sequence ID" value="GAG05119.1"/>
    <property type="molecule type" value="Genomic_DNA"/>
</dbReference>
<sequence length="61" mass="6819">MFRRSFLTTLLAPLAAPFIRLPEPEPPEEADWPAVDFIPIDCFIEFEDAATYGPGLTATIH</sequence>
<protein>
    <submittedName>
        <fullName evidence="1">Uncharacterized protein</fullName>
    </submittedName>
</protein>
<accession>X0UHA1</accession>
<comment type="caution">
    <text evidence="1">The sequence shown here is derived from an EMBL/GenBank/DDBJ whole genome shotgun (WGS) entry which is preliminary data.</text>
</comment>
<evidence type="ECO:0000313" key="1">
    <source>
        <dbReference type="EMBL" id="GAG05119.1"/>
    </source>
</evidence>